<dbReference type="InterPro" id="IPR050214">
    <property type="entry name" value="Cys_Synth/Cystath_Beta-Synth"/>
</dbReference>
<dbReference type="FunFam" id="3.40.50.1100:FF:000003">
    <property type="entry name" value="Cystathionine beta-synthase"/>
    <property type="match status" value="1"/>
</dbReference>
<evidence type="ECO:0000256" key="1">
    <source>
        <dbReference type="ARBA" id="ARBA00001933"/>
    </source>
</evidence>
<dbReference type="InterPro" id="IPR001216">
    <property type="entry name" value="P-phosphate_BS"/>
</dbReference>
<feature type="domain" description="CBS" evidence="5">
    <location>
        <begin position="400"/>
        <end position="452"/>
    </location>
</feature>
<dbReference type="Gene3D" id="3.40.50.1100">
    <property type="match status" value="2"/>
</dbReference>
<dbReference type="AlphaFoldDB" id="A0A4Q1KVA9"/>
<protein>
    <submittedName>
        <fullName evidence="6">Pyridoxal-phosphate dependent enzyme</fullName>
    </submittedName>
</protein>
<dbReference type="GO" id="GO:0016765">
    <property type="term" value="F:transferase activity, transferring alkyl or aryl (other than methyl) groups"/>
    <property type="evidence" value="ECO:0007669"/>
    <property type="project" value="UniProtKB-ARBA"/>
</dbReference>
<dbReference type="FunFam" id="3.40.50.1100:FF:000118">
    <property type="entry name" value="Related to CYS4-cystathionine beta-synthase"/>
    <property type="match status" value="1"/>
</dbReference>
<dbReference type="SUPFAM" id="SSF54631">
    <property type="entry name" value="CBS-domain pair"/>
    <property type="match status" value="1"/>
</dbReference>
<accession>A0A4Q1KVA9</accession>
<organism evidence="6 7">
    <name type="scientific">Flavobacterium piscinae</name>
    <dbReference type="NCBI Taxonomy" id="2506424"/>
    <lineage>
        <taxon>Bacteria</taxon>
        <taxon>Pseudomonadati</taxon>
        <taxon>Bacteroidota</taxon>
        <taxon>Flavobacteriia</taxon>
        <taxon>Flavobacteriales</taxon>
        <taxon>Flavobacteriaceae</taxon>
        <taxon>Flavobacterium</taxon>
    </lineage>
</organism>
<dbReference type="RefSeq" id="WP_129463958.1">
    <property type="nucleotide sequence ID" value="NZ_SBKQ01000005.1"/>
</dbReference>
<evidence type="ECO:0000259" key="4">
    <source>
        <dbReference type="Pfam" id="PF00291"/>
    </source>
</evidence>
<feature type="domain" description="CBS" evidence="5">
    <location>
        <begin position="342"/>
        <end position="388"/>
    </location>
</feature>
<dbReference type="InterPro" id="IPR036052">
    <property type="entry name" value="TrpB-like_PALP_sf"/>
</dbReference>
<dbReference type="PROSITE" id="PS00901">
    <property type="entry name" value="CYS_SYNTHASE"/>
    <property type="match status" value="1"/>
</dbReference>
<dbReference type="InterPro" id="IPR001926">
    <property type="entry name" value="TrpB-like_PALP"/>
</dbReference>
<reference evidence="7" key="1">
    <citation type="submission" date="2019-01" db="EMBL/GenBank/DDBJ databases">
        <title>Cytophagaceae bacterium strain CAR-16.</title>
        <authorList>
            <person name="Chen W.-M."/>
        </authorList>
    </citation>
    <scope>NUCLEOTIDE SEQUENCE [LARGE SCALE GENOMIC DNA]</scope>
    <source>
        <strain evidence="7">ICH-30</strain>
    </source>
</reference>
<dbReference type="GO" id="GO:0006535">
    <property type="term" value="P:cysteine biosynthetic process from serine"/>
    <property type="evidence" value="ECO:0007669"/>
    <property type="project" value="InterPro"/>
</dbReference>
<dbReference type="OrthoDB" id="9808024at2"/>
<dbReference type="CDD" id="cd01561">
    <property type="entry name" value="CBS_like"/>
    <property type="match status" value="1"/>
</dbReference>
<dbReference type="SUPFAM" id="SSF53686">
    <property type="entry name" value="Tryptophan synthase beta subunit-like PLP-dependent enzymes"/>
    <property type="match status" value="1"/>
</dbReference>
<dbReference type="PANTHER" id="PTHR10314">
    <property type="entry name" value="CYSTATHIONINE BETA-SYNTHASE"/>
    <property type="match status" value="1"/>
</dbReference>
<comment type="caution">
    <text evidence="6">The sequence shown here is derived from an EMBL/GenBank/DDBJ whole genome shotgun (WGS) entry which is preliminary data.</text>
</comment>
<keyword evidence="7" id="KW-1185">Reference proteome</keyword>
<feature type="domain" description="Tryptophan synthase beta chain-like PALP" evidence="4">
    <location>
        <begin position="8"/>
        <end position="302"/>
    </location>
</feature>
<dbReference type="Pfam" id="PF00291">
    <property type="entry name" value="PALP"/>
    <property type="match status" value="1"/>
</dbReference>
<gene>
    <name evidence="6" type="ORF">EQG68_06400</name>
</gene>
<evidence type="ECO:0000256" key="3">
    <source>
        <dbReference type="ARBA" id="ARBA00022898"/>
    </source>
</evidence>
<keyword evidence="3" id="KW-0663">Pyridoxal phosphate</keyword>
<sequence length="453" mass="50442">MNFAKNILETIGNTPLVRINKITQELDCLVLAKVETFNPGNSVKDRMAIKMIEDAEADGRLKPGGTIIEGTSGNTGMGLALGAIVKGYKLICVITDKQSKEKMDILRAVGAKVIVCPTDVEPDDPRSYYSVSKRLGTEIPNSWYVNQYDNPSNAIAHYEQTGPEIWEQTEGKVTHFVVGVGTGGTISGVAKYLKEQNPNVKIWGVDTYGSVFKKYHETGIFDENEIYSYITEGIGEDILPKNVDFSLIDGFTKVTDKDAAVFTRRLALEEGIFVGNSAGSAIKGVLQLKEHFKPEDVVVVLFHDSGSRYVGKMFNDDWMRERGFLDEEITTAADLIKNHRDKSLVIVRTEELVSHAIDRLKKFNISQIPVIDTSGFVGSLDESDLFRSYFADKDIAEKPIREIMGKPYPIVQENTPVEEVSKLINKDNQAVLVRLENGKYHIITKHDIISSIK</sequence>
<evidence type="ECO:0000313" key="6">
    <source>
        <dbReference type="EMBL" id="RXR33114.1"/>
    </source>
</evidence>
<comment type="similarity">
    <text evidence="2">Belongs to the cysteine synthase/cystathionine beta-synthase family.</text>
</comment>
<proteinExistence type="inferred from homology"/>
<dbReference type="Proteomes" id="UP000289734">
    <property type="component" value="Unassembled WGS sequence"/>
</dbReference>
<evidence type="ECO:0000256" key="2">
    <source>
        <dbReference type="ARBA" id="ARBA00007103"/>
    </source>
</evidence>
<dbReference type="Pfam" id="PF00571">
    <property type="entry name" value="CBS"/>
    <property type="match status" value="2"/>
</dbReference>
<evidence type="ECO:0000313" key="7">
    <source>
        <dbReference type="Proteomes" id="UP000289734"/>
    </source>
</evidence>
<dbReference type="EMBL" id="SBKQ01000005">
    <property type="protein sequence ID" value="RXR33114.1"/>
    <property type="molecule type" value="Genomic_DNA"/>
</dbReference>
<comment type="cofactor">
    <cofactor evidence="1">
        <name>pyridoxal 5'-phosphate</name>
        <dbReference type="ChEBI" id="CHEBI:597326"/>
    </cofactor>
</comment>
<dbReference type="Gene3D" id="3.10.580.10">
    <property type="entry name" value="CBS-domain"/>
    <property type="match status" value="1"/>
</dbReference>
<dbReference type="InterPro" id="IPR046342">
    <property type="entry name" value="CBS_dom_sf"/>
</dbReference>
<evidence type="ECO:0000259" key="5">
    <source>
        <dbReference type="Pfam" id="PF00571"/>
    </source>
</evidence>
<name>A0A4Q1KVA9_9FLAO</name>
<dbReference type="InterPro" id="IPR000644">
    <property type="entry name" value="CBS_dom"/>
</dbReference>